<sequence length="94" mass="10888">MFREEMETDDAEVEPNRSSTPSKPVVYDEQRRKDLLDRLHREKQVLSTLPPASKYVRHRLKVVEKAVQILSSQEHCSQDDATAQLTRLLESLAI</sequence>
<comment type="caution">
    <text evidence="2">The sequence shown here is derived from an EMBL/GenBank/DDBJ whole genome shotgun (WGS) entry which is preliminary data.</text>
</comment>
<feature type="compositionally biased region" description="Acidic residues" evidence="1">
    <location>
        <begin position="1"/>
        <end position="13"/>
    </location>
</feature>
<name>A0A2V3IZI4_9FLOR</name>
<accession>A0A2V3IZI4</accession>
<organism evidence="2 3">
    <name type="scientific">Gracilariopsis chorda</name>
    <dbReference type="NCBI Taxonomy" id="448386"/>
    <lineage>
        <taxon>Eukaryota</taxon>
        <taxon>Rhodophyta</taxon>
        <taxon>Florideophyceae</taxon>
        <taxon>Rhodymeniophycidae</taxon>
        <taxon>Gracilariales</taxon>
        <taxon>Gracilariaceae</taxon>
        <taxon>Gracilariopsis</taxon>
    </lineage>
</organism>
<keyword evidence="3" id="KW-1185">Reference proteome</keyword>
<gene>
    <name evidence="2" type="ORF">BWQ96_02695</name>
</gene>
<dbReference type="OrthoDB" id="1928932at2759"/>
<protein>
    <submittedName>
        <fullName evidence="2">Uncharacterized protein</fullName>
    </submittedName>
</protein>
<dbReference type="AlphaFoldDB" id="A0A2V3IZI4"/>
<proteinExistence type="predicted"/>
<dbReference type="Proteomes" id="UP000247409">
    <property type="component" value="Unassembled WGS sequence"/>
</dbReference>
<evidence type="ECO:0000313" key="2">
    <source>
        <dbReference type="EMBL" id="PXF47551.1"/>
    </source>
</evidence>
<evidence type="ECO:0000313" key="3">
    <source>
        <dbReference type="Proteomes" id="UP000247409"/>
    </source>
</evidence>
<reference evidence="2 3" key="1">
    <citation type="journal article" date="2018" name="Mol. Biol. Evol.">
        <title>Analysis of the draft genome of the red seaweed Gracilariopsis chorda provides insights into genome size evolution in Rhodophyta.</title>
        <authorList>
            <person name="Lee J."/>
            <person name="Yang E.C."/>
            <person name="Graf L."/>
            <person name="Yang J.H."/>
            <person name="Qiu H."/>
            <person name="Zel Zion U."/>
            <person name="Chan C.X."/>
            <person name="Stephens T.G."/>
            <person name="Weber A.P.M."/>
            <person name="Boo G.H."/>
            <person name="Boo S.M."/>
            <person name="Kim K.M."/>
            <person name="Shin Y."/>
            <person name="Jung M."/>
            <person name="Lee S.J."/>
            <person name="Yim H.S."/>
            <person name="Lee J.H."/>
            <person name="Bhattacharya D."/>
            <person name="Yoon H.S."/>
        </authorList>
    </citation>
    <scope>NUCLEOTIDE SEQUENCE [LARGE SCALE GENOMIC DNA]</scope>
    <source>
        <strain evidence="2 3">SKKU-2015</strain>
        <tissue evidence="2">Whole body</tissue>
    </source>
</reference>
<evidence type="ECO:0000256" key="1">
    <source>
        <dbReference type="SAM" id="MobiDB-lite"/>
    </source>
</evidence>
<feature type="region of interest" description="Disordered" evidence="1">
    <location>
        <begin position="1"/>
        <end position="27"/>
    </location>
</feature>
<dbReference type="EMBL" id="NBIV01000023">
    <property type="protein sequence ID" value="PXF47551.1"/>
    <property type="molecule type" value="Genomic_DNA"/>
</dbReference>